<dbReference type="EMBL" id="FNIW01000010">
    <property type="protein sequence ID" value="SDO11792.1"/>
    <property type="molecule type" value="Genomic_DNA"/>
</dbReference>
<dbReference type="RefSeq" id="WP_091853510.1">
    <property type="nucleotide sequence ID" value="NZ_FNIW01000010.1"/>
</dbReference>
<evidence type="ECO:0000313" key="2">
    <source>
        <dbReference type="Proteomes" id="UP000199134"/>
    </source>
</evidence>
<accession>A0A1H0GYB5</accession>
<evidence type="ECO:0000313" key="1">
    <source>
        <dbReference type="EMBL" id="SDO11792.1"/>
    </source>
</evidence>
<protein>
    <submittedName>
        <fullName evidence="1">Uncharacterized protein</fullName>
    </submittedName>
</protein>
<dbReference type="AlphaFoldDB" id="A0A1H0GYB5"/>
<dbReference type="OrthoDB" id="1094042at2"/>
<comment type="caution">
    <text evidence="1">The sequence shown here is derived from an EMBL/GenBank/DDBJ whole genome shotgun (WGS) entry which is preliminary data.</text>
</comment>
<dbReference type="Proteomes" id="UP000199134">
    <property type="component" value="Unassembled WGS sequence"/>
</dbReference>
<gene>
    <name evidence="1" type="ORF">SAMN04487900_11034</name>
</gene>
<organism evidence="1 2">
    <name type="scientific">Prevotella communis</name>
    <dbReference type="NCBI Taxonomy" id="2913614"/>
    <lineage>
        <taxon>Bacteria</taxon>
        <taxon>Pseudomonadati</taxon>
        <taxon>Bacteroidota</taxon>
        <taxon>Bacteroidia</taxon>
        <taxon>Bacteroidales</taxon>
        <taxon>Prevotellaceae</taxon>
        <taxon>Prevotella</taxon>
    </lineage>
</organism>
<proteinExistence type="predicted"/>
<sequence>MGAKTNLGKFNGMNVVAELDSVVIRHYGSGITGGRSLDMTGFTGTAIKAGHLVIKVLDEDGKNYTFKPMPVADDGIHYASLPASHSYAGVVVASKPADEAMVGIMDDGRVNDEAMPYQFADATQRAAVLAALPNLIFEHD</sequence>
<reference evidence="2" key="1">
    <citation type="submission" date="2016-10" db="EMBL/GenBank/DDBJ databases">
        <authorList>
            <person name="de Groot N.N."/>
        </authorList>
    </citation>
    <scope>NUCLEOTIDE SEQUENCE [LARGE SCALE GENOMIC DNA]</scope>
    <source>
        <strain evidence="2">BP1-145</strain>
    </source>
</reference>
<name>A0A1H0GYB5_9BACT</name>